<dbReference type="NCBIfam" id="TIGR00576">
    <property type="entry name" value="dut"/>
    <property type="match status" value="1"/>
</dbReference>
<name>A0AAU9ES92_9FIRM</name>
<keyword evidence="3 5" id="KW-0546">Nucleotide metabolism</keyword>
<dbReference type="Pfam" id="PF00692">
    <property type="entry name" value="dUTPase"/>
    <property type="match status" value="1"/>
</dbReference>
<evidence type="ECO:0000256" key="1">
    <source>
        <dbReference type="ARBA" id="ARBA00006581"/>
    </source>
</evidence>
<dbReference type="InterPro" id="IPR008181">
    <property type="entry name" value="dUTPase"/>
</dbReference>
<proteinExistence type="inferred from homology"/>
<dbReference type="InterPro" id="IPR029054">
    <property type="entry name" value="dUTPase-like"/>
</dbReference>
<gene>
    <name evidence="5 7" type="primary">dut</name>
    <name evidence="7" type="ORF">HLPR_16510</name>
</gene>
<evidence type="ECO:0000313" key="7">
    <source>
        <dbReference type="EMBL" id="BEP29320.1"/>
    </source>
</evidence>
<dbReference type="PANTHER" id="PTHR11241">
    <property type="entry name" value="DEOXYURIDINE 5'-TRIPHOSPHATE NUCLEOTIDOHYDROLASE"/>
    <property type="match status" value="1"/>
</dbReference>
<dbReference type="CDD" id="cd07557">
    <property type="entry name" value="trimeric_dUTPase"/>
    <property type="match status" value="1"/>
</dbReference>
<feature type="binding site" evidence="5">
    <location>
        <begin position="80"/>
        <end position="82"/>
    </location>
    <ligand>
        <name>substrate</name>
    </ligand>
</feature>
<comment type="similarity">
    <text evidence="1 5">Belongs to the dUTPase family.</text>
</comment>
<feature type="binding site" evidence="5">
    <location>
        <begin position="63"/>
        <end position="65"/>
    </location>
    <ligand>
        <name>substrate</name>
    </ligand>
</feature>
<evidence type="ECO:0000313" key="8">
    <source>
        <dbReference type="Proteomes" id="UP001321786"/>
    </source>
</evidence>
<feature type="binding site" evidence="5">
    <location>
        <position position="76"/>
    </location>
    <ligand>
        <name>substrate</name>
    </ligand>
</feature>
<comment type="pathway">
    <text evidence="5">Pyrimidine metabolism; dUMP biosynthesis; dUMP from dCTP (dUTP route): step 2/2.</text>
</comment>
<dbReference type="GO" id="GO:0004170">
    <property type="term" value="F:dUTP diphosphatase activity"/>
    <property type="evidence" value="ECO:0007669"/>
    <property type="project" value="UniProtKB-UniRule"/>
</dbReference>
<comment type="catalytic activity">
    <reaction evidence="4 5">
        <text>dUTP + H2O = dUMP + diphosphate + H(+)</text>
        <dbReference type="Rhea" id="RHEA:10248"/>
        <dbReference type="ChEBI" id="CHEBI:15377"/>
        <dbReference type="ChEBI" id="CHEBI:15378"/>
        <dbReference type="ChEBI" id="CHEBI:33019"/>
        <dbReference type="ChEBI" id="CHEBI:61555"/>
        <dbReference type="ChEBI" id="CHEBI:246422"/>
        <dbReference type="EC" id="3.6.1.23"/>
    </reaction>
</comment>
<dbReference type="GO" id="GO:0000287">
    <property type="term" value="F:magnesium ion binding"/>
    <property type="evidence" value="ECO:0007669"/>
    <property type="project" value="UniProtKB-UniRule"/>
</dbReference>
<dbReference type="GO" id="GO:0046081">
    <property type="term" value="P:dUTP catabolic process"/>
    <property type="evidence" value="ECO:0007669"/>
    <property type="project" value="InterPro"/>
</dbReference>
<evidence type="ECO:0000256" key="3">
    <source>
        <dbReference type="ARBA" id="ARBA00023080"/>
    </source>
</evidence>
<comment type="function">
    <text evidence="5">This enzyme is involved in nucleotide metabolism: it produces dUMP, the immediate precursor of thymidine nucleotides and it decreases the intracellular concentration of dUTP so that uracil cannot be incorporated into DNA.</text>
</comment>
<dbReference type="HAMAP" id="MF_00116">
    <property type="entry name" value="dUTPase_bact"/>
    <property type="match status" value="1"/>
</dbReference>
<dbReference type="KEGG" id="hprf:HLPR_16510"/>
<comment type="cofactor">
    <cofactor evidence="5">
        <name>Mg(2+)</name>
        <dbReference type="ChEBI" id="CHEBI:18420"/>
    </cofactor>
</comment>
<comment type="caution">
    <text evidence="5">Lacks conserved residue(s) required for the propagation of feature annotation.</text>
</comment>
<evidence type="ECO:0000256" key="2">
    <source>
        <dbReference type="ARBA" id="ARBA00022801"/>
    </source>
</evidence>
<protein>
    <recommendedName>
        <fullName evidence="5">Deoxyuridine 5'-triphosphate nucleotidohydrolase</fullName>
        <shortName evidence="5">dUTPase</shortName>
        <ecNumber evidence="5">3.6.1.23</ecNumber>
    </recommendedName>
    <alternativeName>
        <fullName evidence="5">dUTP pyrophosphatase</fullName>
    </alternativeName>
</protein>
<keyword evidence="5" id="KW-0460">Magnesium</keyword>
<keyword evidence="8" id="KW-1185">Reference proteome</keyword>
<dbReference type="AlphaFoldDB" id="A0AAU9ES92"/>
<feature type="domain" description="dUTPase-like" evidence="6">
    <location>
        <begin position="11"/>
        <end position="142"/>
    </location>
</feature>
<dbReference type="InterPro" id="IPR033704">
    <property type="entry name" value="dUTPase_trimeric"/>
</dbReference>
<dbReference type="InterPro" id="IPR036157">
    <property type="entry name" value="dUTPase-like_sf"/>
</dbReference>
<dbReference type="NCBIfam" id="NF001862">
    <property type="entry name" value="PRK00601.1"/>
    <property type="match status" value="1"/>
</dbReference>
<dbReference type="SUPFAM" id="SSF51283">
    <property type="entry name" value="dUTPase-like"/>
    <property type="match status" value="1"/>
</dbReference>
<organism evidence="7 8">
    <name type="scientific">Helicovermis profundi</name>
    <dbReference type="NCBI Taxonomy" id="3065157"/>
    <lineage>
        <taxon>Bacteria</taxon>
        <taxon>Bacillati</taxon>
        <taxon>Bacillota</taxon>
        <taxon>Clostridia</taxon>
        <taxon>Helicovermis</taxon>
    </lineage>
</organism>
<keyword evidence="5" id="KW-0479">Metal-binding</keyword>
<dbReference type="GO" id="GO:0006226">
    <property type="term" value="P:dUMP biosynthetic process"/>
    <property type="evidence" value="ECO:0007669"/>
    <property type="project" value="UniProtKB-UniRule"/>
</dbReference>
<accession>A0AAU9ES92</accession>
<dbReference type="PANTHER" id="PTHR11241:SF0">
    <property type="entry name" value="DEOXYURIDINE 5'-TRIPHOSPHATE NUCLEOTIDOHYDROLASE"/>
    <property type="match status" value="1"/>
</dbReference>
<dbReference type="Proteomes" id="UP001321786">
    <property type="component" value="Chromosome"/>
</dbReference>
<sequence>MKLKIVNISENKLPKYETTGSSGLDLLTNNDEDIVLKSLERTLVPTGLFVEIPKGFEGQVRARSGLSIKHGITLINGIGTIDSDYRGELKIPVVNLSTEDFTIKKGLRIAQLVIIKHERVELEEVKTLSDTSRGHGGFGSTGVN</sequence>
<dbReference type="EMBL" id="AP028654">
    <property type="protein sequence ID" value="BEP29320.1"/>
    <property type="molecule type" value="Genomic_DNA"/>
</dbReference>
<dbReference type="RefSeq" id="WP_338534962.1">
    <property type="nucleotide sequence ID" value="NZ_AP028654.1"/>
</dbReference>
<dbReference type="EC" id="3.6.1.23" evidence="5"/>
<dbReference type="Gene3D" id="2.70.40.10">
    <property type="match status" value="1"/>
</dbReference>
<evidence type="ECO:0000256" key="5">
    <source>
        <dbReference type="HAMAP-Rule" id="MF_00116"/>
    </source>
</evidence>
<reference evidence="7 8" key="1">
    <citation type="submission" date="2023-08" db="EMBL/GenBank/DDBJ databases">
        <title>Helicovermis profunda gen. nov., sp. nov., a novel mesophilic, fermentative bacterium within the Bacillota from a deep-sea hydrothermal vent chimney.</title>
        <authorList>
            <person name="Miyazaki U."/>
            <person name="Mizutani D."/>
            <person name="Hashimoto Y."/>
            <person name="Tame A."/>
            <person name="Sawayama S."/>
            <person name="Miyazaki J."/>
            <person name="Takai K."/>
            <person name="Nakagawa S."/>
        </authorList>
    </citation>
    <scope>NUCLEOTIDE SEQUENCE [LARGE SCALE GENOMIC DNA]</scope>
    <source>
        <strain evidence="7 8">S502</strain>
    </source>
</reference>
<evidence type="ECO:0000259" key="6">
    <source>
        <dbReference type="Pfam" id="PF00692"/>
    </source>
</evidence>
<keyword evidence="2 5" id="KW-0378">Hydrolase</keyword>
<evidence type="ECO:0000256" key="4">
    <source>
        <dbReference type="ARBA" id="ARBA00047686"/>
    </source>
</evidence>